<dbReference type="PATRIC" id="fig|1398.22.peg.2133"/>
<dbReference type="Proteomes" id="UP000070376">
    <property type="component" value="Unassembled WGS sequence"/>
</dbReference>
<feature type="domain" description="2Fe-2S ferredoxin-type" evidence="2">
    <location>
        <begin position="15"/>
        <end position="97"/>
    </location>
</feature>
<gene>
    <name evidence="3" type="ORF">HMPREF3213_02127</name>
</gene>
<comment type="caution">
    <text evidence="3">The sequence shown here is derived from an EMBL/GenBank/DDBJ whole genome shotgun (WGS) entry which is preliminary data.</text>
</comment>
<dbReference type="AlphaFoldDB" id="A0A133KNI1"/>
<dbReference type="PROSITE" id="PS51085">
    <property type="entry name" value="2FE2S_FER_2"/>
    <property type="match status" value="1"/>
</dbReference>
<dbReference type="GO" id="GO:0051536">
    <property type="term" value="F:iron-sulfur cluster binding"/>
    <property type="evidence" value="ECO:0007669"/>
    <property type="project" value="InterPro"/>
</dbReference>
<dbReference type="SUPFAM" id="SSF54292">
    <property type="entry name" value="2Fe-2S ferredoxin-like"/>
    <property type="match status" value="1"/>
</dbReference>
<name>A0A133KNI1_HEYCO</name>
<dbReference type="InterPro" id="IPR001041">
    <property type="entry name" value="2Fe-2S_ferredoxin-type"/>
</dbReference>
<dbReference type="CDD" id="cd00207">
    <property type="entry name" value="fer2"/>
    <property type="match status" value="1"/>
</dbReference>
<reference evidence="4" key="1">
    <citation type="submission" date="2016-01" db="EMBL/GenBank/DDBJ databases">
        <authorList>
            <person name="Mitreva M."/>
            <person name="Pepin K.H."/>
            <person name="Mihindukulasuriya K.A."/>
            <person name="Fulton R."/>
            <person name="Fronick C."/>
            <person name="O'Laughlin M."/>
            <person name="Miner T."/>
            <person name="Herter B."/>
            <person name="Rosa B.A."/>
            <person name="Cordes M."/>
            <person name="Tomlinson C."/>
            <person name="Wollam A."/>
            <person name="Palsikar V.B."/>
            <person name="Mardis E.R."/>
            <person name="Wilson R.K."/>
        </authorList>
    </citation>
    <scope>NUCLEOTIDE SEQUENCE [LARGE SCALE GENOMIC DNA]</scope>
    <source>
        <strain evidence="4">GED7749B</strain>
    </source>
</reference>
<proteinExistence type="predicted"/>
<evidence type="ECO:0000313" key="3">
    <source>
        <dbReference type="EMBL" id="KWZ81066.1"/>
    </source>
</evidence>
<evidence type="ECO:0000259" key="2">
    <source>
        <dbReference type="PROSITE" id="PS51085"/>
    </source>
</evidence>
<dbReference type="GO" id="GO:0016491">
    <property type="term" value="F:oxidoreductase activity"/>
    <property type="evidence" value="ECO:0007669"/>
    <property type="project" value="UniProtKB-KW"/>
</dbReference>
<keyword evidence="1" id="KW-0560">Oxidoreductase</keyword>
<protein>
    <recommendedName>
        <fullName evidence="2">2Fe-2S ferredoxin-type domain-containing protein</fullName>
    </recommendedName>
</protein>
<sequence length="107" mass="11727">MKQLNQSSSPQETQEEVAFSFEGKKFTARKGQSVAAALLNNGIKKIALSKKFGEPRGAYCLTGRCYSCTVNIDGCSHVRACMAPVQENMKVEIAKGYFDVRDDDNGL</sequence>
<dbReference type="RefSeq" id="WP_061086892.1">
    <property type="nucleotide sequence ID" value="NZ_CP025437.1"/>
</dbReference>
<accession>A0A133KNI1</accession>
<evidence type="ECO:0000313" key="4">
    <source>
        <dbReference type="Proteomes" id="UP000070376"/>
    </source>
</evidence>
<evidence type="ECO:0000256" key="1">
    <source>
        <dbReference type="ARBA" id="ARBA00023002"/>
    </source>
</evidence>
<organism evidence="3 4">
    <name type="scientific">Heyndrickxia coagulans</name>
    <name type="common">Weizmannia coagulans</name>
    <dbReference type="NCBI Taxonomy" id="1398"/>
    <lineage>
        <taxon>Bacteria</taxon>
        <taxon>Bacillati</taxon>
        <taxon>Bacillota</taxon>
        <taxon>Bacilli</taxon>
        <taxon>Bacillales</taxon>
        <taxon>Bacillaceae</taxon>
        <taxon>Heyndrickxia</taxon>
    </lineage>
</organism>
<dbReference type="Gene3D" id="3.10.20.440">
    <property type="entry name" value="2Fe-2S iron-sulphur cluster binding domain, sarcosine oxidase, alpha subunit, N-terminal domain"/>
    <property type="match status" value="1"/>
</dbReference>
<dbReference type="EMBL" id="LRPN01000081">
    <property type="protein sequence ID" value="KWZ81066.1"/>
    <property type="molecule type" value="Genomic_DNA"/>
</dbReference>
<dbReference type="InterPro" id="IPR036010">
    <property type="entry name" value="2Fe-2S_ferredoxin-like_sf"/>
</dbReference>
<dbReference type="Pfam" id="PF13510">
    <property type="entry name" value="Fer2_4"/>
    <property type="match status" value="1"/>
</dbReference>
<dbReference type="GeneID" id="93260414"/>
<dbReference type="InterPro" id="IPR042204">
    <property type="entry name" value="2Fe-2S-bd_N"/>
</dbReference>